<comment type="caution">
    <text evidence="1">The sequence shown here is derived from an EMBL/GenBank/DDBJ whole genome shotgun (WGS) entry which is preliminary data.</text>
</comment>
<organism evidence="1 2">
    <name type="scientific">Thalassiosira oceanica</name>
    <name type="common">Marine diatom</name>
    <dbReference type="NCBI Taxonomy" id="159749"/>
    <lineage>
        <taxon>Eukaryota</taxon>
        <taxon>Sar</taxon>
        <taxon>Stramenopiles</taxon>
        <taxon>Ochrophyta</taxon>
        <taxon>Bacillariophyta</taxon>
        <taxon>Coscinodiscophyceae</taxon>
        <taxon>Thalassiosirophycidae</taxon>
        <taxon>Thalassiosirales</taxon>
        <taxon>Thalassiosiraceae</taxon>
        <taxon>Thalassiosira</taxon>
    </lineage>
</organism>
<sequence length="111" mass="11640">AQKITFIEQKGAALSLCAAVFRSPRVARAAGTQVHGYARRVLEAETRSEVDLDSLVEAACSVTRRVVGDGPLGDVSARTADMLASDPLLTMSLKEAVEGAEKAVRALEGGK</sequence>
<dbReference type="AlphaFoldDB" id="K0RTV0"/>
<gene>
    <name evidence="1" type="ORF">THAOC_22721</name>
</gene>
<protein>
    <submittedName>
        <fullName evidence="1">Uncharacterized protein</fullName>
    </submittedName>
</protein>
<reference evidence="1 2" key="1">
    <citation type="journal article" date="2012" name="Genome Biol.">
        <title>Genome and low-iron response of an oceanic diatom adapted to chronic iron limitation.</title>
        <authorList>
            <person name="Lommer M."/>
            <person name="Specht M."/>
            <person name="Roy A.S."/>
            <person name="Kraemer L."/>
            <person name="Andreson R."/>
            <person name="Gutowska M.A."/>
            <person name="Wolf J."/>
            <person name="Bergner S.V."/>
            <person name="Schilhabel M.B."/>
            <person name="Klostermeier U.C."/>
            <person name="Beiko R.G."/>
            <person name="Rosenstiel P."/>
            <person name="Hippler M."/>
            <person name="Laroche J."/>
        </authorList>
    </citation>
    <scope>NUCLEOTIDE SEQUENCE [LARGE SCALE GENOMIC DNA]</scope>
    <source>
        <strain evidence="1 2">CCMP1005</strain>
    </source>
</reference>
<accession>K0RTV0</accession>
<dbReference type="Proteomes" id="UP000266841">
    <property type="component" value="Unassembled WGS sequence"/>
</dbReference>
<evidence type="ECO:0000313" key="1">
    <source>
        <dbReference type="EMBL" id="EJK57258.1"/>
    </source>
</evidence>
<evidence type="ECO:0000313" key="2">
    <source>
        <dbReference type="Proteomes" id="UP000266841"/>
    </source>
</evidence>
<dbReference type="EMBL" id="AGNL01028879">
    <property type="protein sequence ID" value="EJK57258.1"/>
    <property type="molecule type" value="Genomic_DNA"/>
</dbReference>
<feature type="non-terminal residue" evidence="1">
    <location>
        <position position="1"/>
    </location>
</feature>
<keyword evidence="2" id="KW-1185">Reference proteome</keyword>
<name>K0RTV0_THAOC</name>
<proteinExistence type="predicted"/>